<sequence length="158" mass="17990">MLKLLPIEIFLRLIPEAFILILAGYAFSSKEVEKKLFCVASILLAMATYFVRMLPIHFGVHTIILLVIYVLLSVKINKIDIVKAMSAGLISSIILFLCEWINVFTLTKLLNINVDIVFKSPVKKCIYLLPSIMLFGLIISLIFYTNVLRKKGCKNVFY</sequence>
<proteinExistence type="predicted"/>
<dbReference type="STRING" id="1121326.CLMAG_53640"/>
<dbReference type="EMBL" id="LWAE01000009">
    <property type="protein sequence ID" value="KZL89460.1"/>
    <property type="molecule type" value="Genomic_DNA"/>
</dbReference>
<accession>A0A162R5K1</accession>
<keyword evidence="1" id="KW-0472">Membrane</keyword>
<dbReference type="AlphaFoldDB" id="A0A162R5K1"/>
<feature type="transmembrane region" description="Helical" evidence="1">
    <location>
        <begin position="39"/>
        <end position="72"/>
    </location>
</feature>
<keyword evidence="1" id="KW-0812">Transmembrane</keyword>
<dbReference type="OrthoDB" id="1787445at2"/>
<feature type="transmembrane region" description="Helical" evidence="1">
    <location>
        <begin position="126"/>
        <end position="144"/>
    </location>
</feature>
<evidence type="ECO:0000313" key="2">
    <source>
        <dbReference type="EMBL" id="KZL89460.1"/>
    </source>
</evidence>
<feature type="transmembrane region" description="Helical" evidence="1">
    <location>
        <begin position="9"/>
        <end position="27"/>
    </location>
</feature>
<keyword evidence="3" id="KW-1185">Reference proteome</keyword>
<protein>
    <submittedName>
        <fullName evidence="2">Uncharacterized protein</fullName>
    </submittedName>
</protein>
<comment type="caution">
    <text evidence="2">The sequence shown here is derived from an EMBL/GenBank/DDBJ whole genome shotgun (WGS) entry which is preliminary data.</text>
</comment>
<dbReference type="RefSeq" id="WP_066629474.1">
    <property type="nucleotide sequence ID" value="NZ_FQXL01000018.1"/>
</dbReference>
<evidence type="ECO:0000313" key="3">
    <source>
        <dbReference type="Proteomes" id="UP000076603"/>
    </source>
</evidence>
<keyword evidence="1" id="KW-1133">Transmembrane helix</keyword>
<gene>
    <name evidence="2" type="ORF">CLMAG_53640</name>
</gene>
<dbReference type="PATRIC" id="fig|1121326.3.peg.5428"/>
<reference evidence="2 3" key="1">
    <citation type="submission" date="2016-04" db="EMBL/GenBank/DDBJ databases">
        <title>Genome sequence of Clostridium magnum DSM 2767.</title>
        <authorList>
            <person name="Poehlein A."/>
            <person name="Uhlig R."/>
            <person name="Fischer R."/>
            <person name="Bahl H."/>
            <person name="Daniel R."/>
        </authorList>
    </citation>
    <scope>NUCLEOTIDE SEQUENCE [LARGE SCALE GENOMIC DNA]</scope>
    <source>
        <strain evidence="2 3">DSM 2767</strain>
    </source>
</reference>
<evidence type="ECO:0000256" key="1">
    <source>
        <dbReference type="SAM" id="Phobius"/>
    </source>
</evidence>
<dbReference type="Proteomes" id="UP000076603">
    <property type="component" value="Unassembled WGS sequence"/>
</dbReference>
<feature type="transmembrane region" description="Helical" evidence="1">
    <location>
        <begin position="84"/>
        <end position="106"/>
    </location>
</feature>
<organism evidence="2 3">
    <name type="scientific">Clostridium magnum DSM 2767</name>
    <dbReference type="NCBI Taxonomy" id="1121326"/>
    <lineage>
        <taxon>Bacteria</taxon>
        <taxon>Bacillati</taxon>
        <taxon>Bacillota</taxon>
        <taxon>Clostridia</taxon>
        <taxon>Eubacteriales</taxon>
        <taxon>Clostridiaceae</taxon>
        <taxon>Clostridium</taxon>
    </lineage>
</organism>
<name>A0A162R5K1_9CLOT</name>